<feature type="compositionally biased region" description="Acidic residues" evidence="1">
    <location>
        <begin position="77"/>
        <end position="90"/>
    </location>
</feature>
<name>A0A7S0BCM2_9DINO</name>
<dbReference type="AlphaFoldDB" id="A0A7S0BCM2"/>
<accession>A0A7S0BCM2</accession>
<feature type="compositionally biased region" description="Basic and acidic residues" evidence="1">
    <location>
        <begin position="182"/>
        <end position="198"/>
    </location>
</feature>
<feature type="region of interest" description="Disordered" evidence="1">
    <location>
        <begin position="69"/>
        <end position="101"/>
    </location>
</feature>
<evidence type="ECO:0000313" key="2">
    <source>
        <dbReference type="EMBL" id="CAD8389159.1"/>
    </source>
</evidence>
<gene>
    <name evidence="2" type="ORF">PBAH0796_LOCUS32824</name>
</gene>
<proteinExistence type="predicted"/>
<feature type="region of interest" description="Disordered" evidence="1">
    <location>
        <begin position="175"/>
        <end position="210"/>
    </location>
</feature>
<dbReference type="EMBL" id="HBEG01053927">
    <property type="protein sequence ID" value="CAD8389159.1"/>
    <property type="molecule type" value="Transcribed_RNA"/>
</dbReference>
<sequence>MDIEARLHLPPGAWFRMEPLRAGARASLCGLESAPHLNGAACVLEAFDKEHQHWRVRFVEEDEVKFVPATNLSVRDPEEESSEEDEGDETGEAHRETTSKKVGVFDEAEAPWWVVAGQVAATKAAKKLKEQAVNARAIEWAALPPMELPEGVDDRLMDVDAKPQKLHFIMEELDRQEEEEATKEAWAELGKSSRMDAHDTDDDDDEGIRKSSFERLVPALGGLERKKCKEVASWGARKDAALMHSTGDCKAGNEAILTVEERGLLTPQHMPPLKQLRAWKERQNLPQPKSVGLMPKRTPLGLGVDRRQGNLAGMATSSGDGSGGVVAASSAAVAAAGVARPSMNSLPAAMIPLMRLAPPLARTTGPS</sequence>
<evidence type="ECO:0000256" key="1">
    <source>
        <dbReference type="SAM" id="MobiDB-lite"/>
    </source>
</evidence>
<protein>
    <submittedName>
        <fullName evidence="2">Uncharacterized protein</fullName>
    </submittedName>
</protein>
<reference evidence="2" key="1">
    <citation type="submission" date="2021-01" db="EMBL/GenBank/DDBJ databases">
        <authorList>
            <person name="Corre E."/>
            <person name="Pelletier E."/>
            <person name="Niang G."/>
            <person name="Scheremetjew M."/>
            <person name="Finn R."/>
            <person name="Kale V."/>
            <person name="Holt S."/>
            <person name="Cochrane G."/>
            <person name="Meng A."/>
            <person name="Brown T."/>
            <person name="Cohen L."/>
        </authorList>
    </citation>
    <scope>NUCLEOTIDE SEQUENCE</scope>
    <source>
        <strain evidence="2">Pbaha01</strain>
    </source>
</reference>
<organism evidence="2">
    <name type="scientific">Pyrodinium bahamense</name>
    <dbReference type="NCBI Taxonomy" id="73915"/>
    <lineage>
        <taxon>Eukaryota</taxon>
        <taxon>Sar</taxon>
        <taxon>Alveolata</taxon>
        <taxon>Dinophyceae</taxon>
        <taxon>Gonyaulacales</taxon>
        <taxon>Pyrocystaceae</taxon>
        <taxon>Pyrodinium</taxon>
    </lineage>
</organism>